<accession>A0A7H1AZU2</accession>
<dbReference type="AlphaFoldDB" id="A0A7H1AZU2"/>
<dbReference type="EC" id="2.6.1.52" evidence="12"/>
<evidence type="ECO:0000256" key="4">
    <source>
        <dbReference type="ARBA" id="ARBA00022576"/>
    </source>
</evidence>
<feature type="binding site" evidence="12">
    <location>
        <position position="42"/>
    </location>
    <ligand>
        <name>L-glutamate</name>
        <dbReference type="ChEBI" id="CHEBI:29985"/>
    </ligand>
</feature>
<evidence type="ECO:0000256" key="11">
    <source>
        <dbReference type="ARBA" id="ARBA00049007"/>
    </source>
</evidence>
<evidence type="ECO:0000256" key="2">
    <source>
        <dbReference type="ARBA" id="ARBA00005099"/>
    </source>
</evidence>
<dbReference type="UniPathway" id="UPA00135">
    <property type="reaction ID" value="UER00197"/>
</dbReference>
<comment type="similarity">
    <text evidence="3 12">Belongs to the class-V pyridoxal-phosphate-dependent aminotransferase family. SerC subfamily.</text>
</comment>
<evidence type="ECO:0000256" key="3">
    <source>
        <dbReference type="ARBA" id="ARBA00006904"/>
    </source>
</evidence>
<evidence type="ECO:0000313" key="16">
    <source>
        <dbReference type="Proteomes" id="UP000516346"/>
    </source>
</evidence>
<dbReference type="NCBIfam" id="TIGR01364">
    <property type="entry name" value="serC_1"/>
    <property type="match status" value="1"/>
</dbReference>
<comment type="subunit">
    <text evidence="12">Homodimer.</text>
</comment>
<dbReference type="GO" id="GO:0004648">
    <property type="term" value="F:O-phospho-L-serine:2-oxoglutarate aminotransferase activity"/>
    <property type="evidence" value="ECO:0007669"/>
    <property type="project" value="UniProtKB-UniRule"/>
</dbReference>
<dbReference type="InterPro" id="IPR022278">
    <property type="entry name" value="Pser_aminoTfrase"/>
</dbReference>
<dbReference type="PROSITE" id="PS00595">
    <property type="entry name" value="AA_TRANSFER_CLASS_5"/>
    <property type="match status" value="1"/>
</dbReference>
<protein>
    <recommendedName>
        <fullName evidence="12">Phosphoserine aminotransferase</fullName>
        <ecNumber evidence="12">2.6.1.52</ecNumber>
    </recommendedName>
    <alternativeName>
        <fullName evidence="12">Phosphohydroxythreonine aminotransferase</fullName>
        <shortName evidence="12">PSAT</shortName>
    </alternativeName>
</protein>
<comment type="catalytic activity">
    <reaction evidence="11 12 13">
        <text>O-phospho-L-serine + 2-oxoglutarate = 3-phosphooxypyruvate + L-glutamate</text>
        <dbReference type="Rhea" id="RHEA:14329"/>
        <dbReference type="ChEBI" id="CHEBI:16810"/>
        <dbReference type="ChEBI" id="CHEBI:18110"/>
        <dbReference type="ChEBI" id="CHEBI:29985"/>
        <dbReference type="ChEBI" id="CHEBI:57524"/>
        <dbReference type="EC" id="2.6.1.52"/>
    </reaction>
</comment>
<evidence type="ECO:0000256" key="7">
    <source>
        <dbReference type="ARBA" id="ARBA00022898"/>
    </source>
</evidence>
<proteinExistence type="inferred from homology"/>
<dbReference type="Gene3D" id="3.40.640.10">
    <property type="entry name" value="Type I PLP-dependent aspartate aminotransferase-like (Major domain)"/>
    <property type="match status" value="1"/>
</dbReference>
<dbReference type="FunFam" id="3.40.640.10:FF:000010">
    <property type="entry name" value="Phosphoserine aminotransferase"/>
    <property type="match status" value="1"/>
</dbReference>
<comment type="function">
    <text evidence="12">Catalyzes the reversible conversion of 3-phosphohydroxypyruvate to phosphoserine and of 3-hydroxy-2-oxo-4-phosphonooxybutanoate to phosphohydroxythreonine.</text>
</comment>
<evidence type="ECO:0000256" key="12">
    <source>
        <dbReference type="HAMAP-Rule" id="MF_00160"/>
    </source>
</evidence>
<keyword evidence="7 12" id="KW-0663">Pyridoxal phosphate</keyword>
<reference evidence="15 16" key="1">
    <citation type="submission" date="2020-09" db="EMBL/GenBank/DDBJ databases">
        <title>Genome sequence of the banana aphid, Pentalonia nigronervosa Coquerel (Hemiptera: Aphididae) and its symbionts.</title>
        <authorList>
            <person name="Mathers T.C."/>
            <person name="Mugford S.T."/>
            <person name="Hogenhout S.A."/>
            <person name="Tripathi L."/>
        </authorList>
    </citation>
    <scope>NUCLEOTIDE SEQUENCE [LARGE SCALE GENOMIC DNA]</scope>
    <source>
        <strain evidence="15">Ba4</strain>
    </source>
</reference>
<feature type="binding site" evidence="12">
    <location>
        <begin position="76"/>
        <end position="77"/>
    </location>
    <ligand>
        <name>pyridoxal 5'-phosphate</name>
        <dbReference type="ChEBI" id="CHEBI:597326"/>
    </ligand>
</feature>
<dbReference type="InterPro" id="IPR020578">
    <property type="entry name" value="Aminotrans_V_PyrdxlP_BS"/>
</dbReference>
<evidence type="ECO:0000256" key="13">
    <source>
        <dbReference type="RuleBase" id="RU004505"/>
    </source>
</evidence>
<comment type="catalytic activity">
    <reaction evidence="10 12">
        <text>4-(phosphooxy)-L-threonine + 2-oxoglutarate = (R)-3-hydroxy-2-oxo-4-phosphooxybutanoate + L-glutamate</text>
        <dbReference type="Rhea" id="RHEA:16573"/>
        <dbReference type="ChEBI" id="CHEBI:16810"/>
        <dbReference type="ChEBI" id="CHEBI:29985"/>
        <dbReference type="ChEBI" id="CHEBI:58452"/>
        <dbReference type="ChEBI" id="CHEBI:58538"/>
        <dbReference type="EC" id="2.6.1.52"/>
    </reaction>
</comment>
<feature type="binding site" evidence="12">
    <location>
        <begin position="238"/>
        <end position="239"/>
    </location>
    <ligand>
        <name>pyridoxal 5'-phosphate</name>
        <dbReference type="ChEBI" id="CHEBI:597326"/>
    </ligand>
</feature>
<gene>
    <name evidence="12 15" type="primary">serC</name>
    <name evidence="15" type="ORF">ICW73_00820</name>
</gene>
<dbReference type="GO" id="GO:0030170">
    <property type="term" value="F:pyridoxal phosphate binding"/>
    <property type="evidence" value="ECO:0007669"/>
    <property type="project" value="UniProtKB-UniRule"/>
</dbReference>
<dbReference type="Pfam" id="PF00266">
    <property type="entry name" value="Aminotran_5"/>
    <property type="match status" value="1"/>
</dbReference>
<name>A0A7H1AZU2_9GAMM</name>
<dbReference type="PANTHER" id="PTHR43247:SF1">
    <property type="entry name" value="PHOSPHOSERINE AMINOTRANSFERASE"/>
    <property type="match status" value="1"/>
</dbReference>
<feature type="binding site" evidence="12">
    <location>
        <position position="102"/>
    </location>
    <ligand>
        <name>pyridoxal 5'-phosphate</name>
        <dbReference type="ChEBI" id="CHEBI:597326"/>
    </ligand>
</feature>
<dbReference type="GO" id="GO:0008615">
    <property type="term" value="P:pyridoxine biosynthetic process"/>
    <property type="evidence" value="ECO:0007669"/>
    <property type="project" value="UniProtKB-UniRule"/>
</dbReference>
<evidence type="ECO:0000256" key="9">
    <source>
        <dbReference type="ARBA" id="ARBA00023299"/>
    </source>
</evidence>
<keyword evidence="4 12" id="KW-0032">Aminotransferase</keyword>
<keyword evidence="12" id="KW-0963">Cytoplasm</keyword>
<dbReference type="InterPro" id="IPR000192">
    <property type="entry name" value="Aminotrans_V_dom"/>
</dbReference>
<dbReference type="InterPro" id="IPR015424">
    <property type="entry name" value="PyrdxlP-dep_Trfase"/>
</dbReference>
<feature type="binding site" evidence="12">
    <location>
        <position position="196"/>
    </location>
    <ligand>
        <name>pyridoxal 5'-phosphate</name>
        <dbReference type="ChEBI" id="CHEBI:597326"/>
    </ligand>
</feature>
<dbReference type="Proteomes" id="UP000516346">
    <property type="component" value="Chromosome"/>
</dbReference>
<feature type="binding site" evidence="12">
    <location>
        <position position="173"/>
    </location>
    <ligand>
        <name>pyridoxal 5'-phosphate</name>
        <dbReference type="ChEBI" id="CHEBI:597326"/>
    </ligand>
</feature>
<comment type="pathway">
    <text evidence="2 12 13">Amino-acid biosynthesis; L-serine biosynthesis; L-serine from 3-phospho-D-glycerate: step 2/3.</text>
</comment>
<dbReference type="HAMAP" id="MF_00160">
    <property type="entry name" value="SerC_aminotrans_5"/>
    <property type="match status" value="1"/>
</dbReference>
<keyword evidence="6 12" id="KW-0808">Transferase</keyword>
<comment type="cofactor">
    <cofactor evidence="12">
        <name>pyridoxal 5'-phosphate</name>
        <dbReference type="ChEBI" id="CHEBI:597326"/>
    </cofactor>
    <text evidence="12">Binds 1 pyridoxal phosphate per subunit.</text>
</comment>
<comment type="subcellular location">
    <subcellularLocation>
        <location evidence="12">Cytoplasm</location>
    </subcellularLocation>
</comment>
<feature type="binding site" evidence="12">
    <location>
        <position position="153"/>
    </location>
    <ligand>
        <name>pyridoxal 5'-phosphate</name>
        <dbReference type="ChEBI" id="CHEBI:597326"/>
    </ligand>
</feature>
<evidence type="ECO:0000256" key="8">
    <source>
        <dbReference type="ARBA" id="ARBA00023096"/>
    </source>
</evidence>
<dbReference type="UniPathway" id="UPA00244">
    <property type="reaction ID" value="UER00311"/>
</dbReference>
<feature type="domain" description="Aminotransferase class V" evidence="14">
    <location>
        <begin position="4"/>
        <end position="348"/>
    </location>
</feature>
<dbReference type="SUPFAM" id="SSF53383">
    <property type="entry name" value="PLP-dependent transferases"/>
    <property type="match status" value="1"/>
</dbReference>
<evidence type="ECO:0000256" key="10">
    <source>
        <dbReference type="ARBA" id="ARBA00047630"/>
    </source>
</evidence>
<dbReference type="Gene3D" id="3.90.1150.10">
    <property type="entry name" value="Aspartate Aminotransferase, domain 1"/>
    <property type="match status" value="1"/>
</dbReference>
<dbReference type="PIRSF" id="PIRSF000525">
    <property type="entry name" value="SerC"/>
    <property type="match status" value="1"/>
</dbReference>
<dbReference type="PANTHER" id="PTHR43247">
    <property type="entry name" value="PHOSPHOSERINE AMINOTRANSFERASE"/>
    <property type="match status" value="1"/>
</dbReference>
<organism evidence="15 16">
    <name type="scientific">Buchnera aphidicola</name>
    <name type="common">Pentalonia nigronervosa</name>
    <dbReference type="NCBI Taxonomy" id="1309793"/>
    <lineage>
        <taxon>Bacteria</taxon>
        <taxon>Pseudomonadati</taxon>
        <taxon>Pseudomonadota</taxon>
        <taxon>Gammaproteobacteria</taxon>
        <taxon>Enterobacterales</taxon>
        <taxon>Erwiniaceae</taxon>
        <taxon>Buchnera</taxon>
    </lineage>
</organism>
<evidence type="ECO:0000313" key="15">
    <source>
        <dbReference type="EMBL" id="QNS01997.1"/>
    </source>
</evidence>
<dbReference type="FunFam" id="3.90.1150.10:FF:000006">
    <property type="entry name" value="Phosphoserine aminotransferase"/>
    <property type="match status" value="1"/>
</dbReference>
<keyword evidence="5 12" id="KW-0028">Amino-acid biosynthesis</keyword>
<evidence type="ECO:0000259" key="14">
    <source>
        <dbReference type="Pfam" id="PF00266"/>
    </source>
</evidence>
<evidence type="ECO:0000256" key="1">
    <source>
        <dbReference type="ARBA" id="ARBA00004915"/>
    </source>
</evidence>
<dbReference type="NCBIfam" id="NF003764">
    <property type="entry name" value="PRK05355.1"/>
    <property type="match status" value="1"/>
</dbReference>
<dbReference type="GO" id="GO:0006564">
    <property type="term" value="P:L-serine biosynthetic process"/>
    <property type="evidence" value="ECO:0007669"/>
    <property type="project" value="UniProtKB-UniRule"/>
</dbReference>
<dbReference type="GO" id="GO:0005737">
    <property type="term" value="C:cytoplasm"/>
    <property type="evidence" value="ECO:0007669"/>
    <property type="project" value="UniProtKB-SubCell"/>
</dbReference>
<evidence type="ECO:0000256" key="6">
    <source>
        <dbReference type="ARBA" id="ARBA00022679"/>
    </source>
</evidence>
<sequence>MRKIYNFSAGPSMIPRDVIVQAQVELQNWNKLNCSIMEISHRSEEFLQMASETKQDLKGLLNIPDSYEVLFLQGGARGQFSAVPMNLLKGSQCADYINSGYWSNCAAIEAEKYCIPNIIPIIQKNHSQISLLPMSQWNLRENSEYVHYCPNETIHGIAIYEEPNFHNKIIVGDFSSVILSRSINIKNYDLIYASAQKNIGPAGITVIIIRKRLIRHTSKLLPSILSYKTMLKHNSMFNTPPTFSWYLSGLVFKWLKKQGGIKKIEQLNQIKSDLLYKKIDSSDFYFNKINKNNRSQMNITFHLLQPKLNSVFLTEAKNSGLIGLKGHYIAGGMRASIYNAMSLDGVRSLIDFMSYFENRYG</sequence>
<dbReference type="EMBL" id="CP061275">
    <property type="protein sequence ID" value="QNS01997.1"/>
    <property type="molecule type" value="Genomic_DNA"/>
</dbReference>
<dbReference type="InterPro" id="IPR015421">
    <property type="entry name" value="PyrdxlP-dep_Trfase_major"/>
</dbReference>
<comment type="caution">
    <text evidence="12">Lacks conserved residue(s) required for the propagation of feature annotation.</text>
</comment>
<keyword evidence="9 12" id="KW-0718">Serine biosynthesis</keyword>
<keyword evidence="8 12" id="KW-0664">Pyridoxine biosynthesis</keyword>
<feature type="modified residue" description="N6-(pyridoxal phosphate)lysine" evidence="12">
    <location>
        <position position="197"/>
    </location>
</feature>
<comment type="pathway">
    <text evidence="1 12">Cofactor biosynthesis; pyridoxine 5'-phosphate biosynthesis; pyridoxine 5'-phosphate from D-erythrose 4-phosphate: step 3/5.</text>
</comment>
<evidence type="ECO:0000256" key="5">
    <source>
        <dbReference type="ARBA" id="ARBA00022605"/>
    </source>
</evidence>
<dbReference type="InterPro" id="IPR015422">
    <property type="entry name" value="PyrdxlP-dep_Trfase_small"/>
</dbReference>